<organism evidence="1 2">
    <name type="scientific">Dreissena polymorpha</name>
    <name type="common">Zebra mussel</name>
    <name type="synonym">Mytilus polymorpha</name>
    <dbReference type="NCBI Taxonomy" id="45954"/>
    <lineage>
        <taxon>Eukaryota</taxon>
        <taxon>Metazoa</taxon>
        <taxon>Spiralia</taxon>
        <taxon>Lophotrochozoa</taxon>
        <taxon>Mollusca</taxon>
        <taxon>Bivalvia</taxon>
        <taxon>Autobranchia</taxon>
        <taxon>Heteroconchia</taxon>
        <taxon>Euheterodonta</taxon>
        <taxon>Imparidentia</taxon>
        <taxon>Neoheterodontei</taxon>
        <taxon>Myida</taxon>
        <taxon>Dreissenoidea</taxon>
        <taxon>Dreissenidae</taxon>
        <taxon>Dreissena</taxon>
    </lineage>
</organism>
<dbReference type="Proteomes" id="UP000828390">
    <property type="component" value="Unassembled WGS sequence"/>
</dbReference>
<evidence type="ECO:0000313" key="1">
    <source>
        <dbReference type="EMBL" id="KAH3871283.1"/>
    </source>
</evidence>
<accession>A0A9D4M6Y3</accession>
<name>A0A9D4M6Y3_DREPO</name>
<dbReference type="EMBL" id="JAIWYP010000002">
    <property type="protein sequence ID" value="KAH3871283.1"/>
    <property type="molecule type" value="Genomic_DNA"/>
</dbReference>
<reference evidence="1" key="1">
    <citation type="journal article" date="2019" name="bioRxiv">
        <title>The Genome of the Zebra Mussel, Dreissena polymorpha: A Resource for Invasive Species Research.</title>
        <authorList>
            <person name="McCartney M.A."/>
            <person name="Auch B."/>
            <person name="Kono T."/>
            <person name="Mallez S."/>
            <person name="Zhang Y."/>
            <person name="Obille A."/>
            <person name="Becker A."/>
            <person name="Abrahante J.E."/>
            <person name="Garbe J."/>
            <person name="Badalamenti J.P."/>
            <person name="Herman A."/>
            <person name="Mangelson H."/>
            <person name="Liachko I."/>
            <person name="Sullivan S."/>
            <person name="Sone E.D."/>
            <person name="Koren S."/>
            <person name="Silverstein K.A.T."/>
            <person name="Beckman K.B."/>
            <person name="Gohl D.M."/>
        </authorList>
    </citation>
    <scope>NUCLEOTIDE SEQUENCE</scope>
    <source>
        <strain evidence="1">Duluth1</strain>
        <tissue evidence="1">Whole animal</tissue>
    </source>
</reference>
<reference evidence="1" key="2">
    <citation type="submission" date="2020-11" db="EMBL/GenBank/DDBJ databases">
        <authorList>
            <person name="McCartney M.A."/>
            <person name="Auch B."/>
            <person name="Kono T."/>
            <person name="Mallez S."/>
            <person name="Becker A."/>
            <person name="Gohl D.M."/>
            <person name="Silverstein K.A.T."/>
            <person name="Koren S."/>
            <person name="Bechman K.B."/>
            <person name="Herman A."/>
            <person name="Abrahante J.E."/>
            <person name="Garbe J."/>
        </authorList>
    </citation>
    <scope>NUCLEOTIDE SEQUENCE</scope>
    <source>
        <strain evidence="1">Duluth1</strain>
        <tissue evidence="1">Whole animal</tissue>
    </source>
</reference>
<evidence type="ECO:0000313" key="2">
    <source>
        <dbReference type="Proteomes" id="UP000828390"/>
    </source>
</evidence>
<proteinExistence type="predicted"/>
<dbReference type="AlphaFoldDB" id="A0A9D4M6Y3"/>
<keyword evidence="2" id="KW-1185">Reference proteome</keyword>
<protein>
    <recommendedName>
        <fullName evidence="3">DUF4371 domain-containing protein</fullName>
    </recommendedName>
</protein>
<gene>
    <name evidence="1" type="ORF">DPMN_034480</name>
</gene>
<evidence type="ECO:0008006" key="3">
    <source>
        <dbReference type="Google" id="ProtNLM"/>
    </source>
</evidence>
<sequence length="76" mass="8465">MTLPATTRDVGETLSTGHAKEKVDNRTQLLKILRSIRFLACQGIALRGHDGDEGNLMQLLQHHGETNSSLLAWLER</sequence>
<comment type="caution">
    <text evidence="1">The sequence shown here is derived from an EMBL/GenBank/DDBJ whole genome shotgun (WGS) entry which is preliminary data.</text>
</comment>